<evidence type="ECO:0000259" key="1">
    <source>
        <dbReference type="Pfam" id="PF18091"/>
    </source>
</evidence>
<evidence type="ECO:0000313" key="2">
    <source>
        <dbReference type="EMBL" id="MEQ2305605.1"/>
    </source>
</evidence>
<dbReference type="PANTHER" id="PTHR16004:SF3">
    <property type="entry name" value="E3 UBIQUITIN-PROTEIN LIGASE RNF31"/>
    <property type="match status" value="1"/>
</dbReference>
<reference evidence="2 3" key="1">
    <citation type="submission" date="2021-06" db="EMBL/GenBank/DDBJ databases">
        <authorList>
            <person name="Palmer J.M."/>
        </authorList>
    </citation>
    <scope>NUCLEOTIDE SEQUENCE [LARGE SCALE GENOMIC DNA]</scope>
    <source>
        <strain evidence="2 3">AS_MEX2019</strain>
        <tissue evidence="2">Muscle</tissue>
    </source>
</reference>
<feature type="domain" description="RNF31 C-terminal" evidence="1">
    <location>
        <begin position="31"/>
        <end position="126"/>
    </location>
</feature>
<dbReference type="EMBL" id="JAHRIP010064846">
    <property type="protein sequence ID" value="MEQ2305605.1"/>
    <property type="molecule type" value="Genomic_DNA"/>
</dbReference>
<dbReference type="PANTHER" id="PTHR16004">
    <property type="entry name" value="RING FINGER PROTEIN 31-RELATED"/>
    <property type="match status" value="1"/>
</dbReference>
<protein>
    <recommendedName>
        <fullName evidence="1">RNF31 C-terminal domain-containing protein</fullName>
    </recommendedName>
</protein>
<name>A0ABV0ZHL8_9TELE</name>
<dbReference type="Proteomes" id="UP001469553">
    <property type="component" value="Unassembled WGS sequence"/>
</dbReference>
<gene>
    <name evidence="2" type="ORF">AMECASPLE_039515</name>
</gene>
<proteinExistence type="predicted"/>
<comment type="caution">
    <text evidence="2">The sequence shown here is derived from an EMBL/GenBank/DDBJ whole genome shotgun (WGS) entry which is preliminary data.</text>
</comment>
<dbReference type="InterPro" id="IPR041031">
    <property type="entry name" value="RNF31_C"/>
</dbReference>
<dbReference type="Pfam" id="PF18091">
    <property type="entry name" value="E3_UbLigase_RBR"/>
    <property type="match status" value="1"/>
</dbReference>
<accession>A0ABV0ZHL8</accession>
<dbReference type="InterPro" id="IPR026254">
    <property type="entry name" value="RNF31-like"/>
</dbReference>
<organism evidence="2 3">
    <name type="scientific">Ameca splendens</name>
    <dbReference type="NCBI Taxonomy" id="208324"/>
    <lineage>
        <taxon>Eukaryota</taxon>
        <taxon>Metazoa</taxon>
        <taxon>Chordata</taxon>
        <taxon>Craniata</taxon>
        <taxon>Vertebrata</taxon>
        <taxon>Euteleostomi</taxon>
        <taxon>Actinopterygii</taxon>
        <taxon>Neopterygii</taxon>
        <taxon>Teleostei</taxon>
        <taxon>Neoteleostei</taxon>
        <taxon>Acanthomorphata</taxon>
        <taxon>Ovalentaria</taxon>
        <taxon>Atherinomorphae</taxon>
        <taxon>Cyprinodontiformes</taxon>
        <taxon>Goodeidae</taxon>
        <taxon>Ameca</taxon>
    </lineage>
</organism>
<feature type="non-terminal residue" evidence="2">
    <location>
        <position position="1"/>
    </location>
</feature>
<sequence>ACSFSAQCGSKGLHAHHPRDCLYHLRDWNVSRLHRLLQYYRMSPSWLEPSNGSLAQSSQTVACSVLELRDSGRMTKEEPCGRPALSEYRGYCQGHYKERLVELINRCCADPAVLFTPAEMIAELQRWSVAVPIRRPEEPDLLYAHRLRLVSDIIITELNLEPT</sequence>
<keyword evidence="3" id="KW-1185">Reference proteome</keyword>
<evidence type="ECO:0000313" key="3">
    <source>
        <dbReference type="Proteomes" id="UP001469553"/>
    </source>
</evidence>